<dbReference type="InterPro" id="IPR011009">
    <property type="entry name" value="Kinase-like_dom_sf"/>
</dbReference>
<feature type="non-terminal residue" evidence="11">
    <location>
        <position position="1"/>
    </location>
</feature>
<evidence type="ECO:0000256" key="6">
    <source>
        <dbReference type="ARBA" id="ARBA00022840"/>
    </source>
</evidence>
<dbReference type="InterPro" id="IPR000961">
    <property type="entry name" value="AGC-kinase_C"/>
</dbReference>
<dbReference type="FunFam" id="3.30.200.20:FF:000103">
    <property type="entry name" value="Protein kinase C"/>
    <property type="match status" value="1"/>
</dbReference>
<evidence type="ECO:0000313" key="11">
    <source>
        <dbReference type="EMBL" id="RKP38670.1"/>
    </source>
</evidence>
<keyword evidence="2" id="KW-0597">Phosphoprotein</keyword>
<dbReference type="Proteomes" id="UP000268162">
    <property type="component" value="Unassembled WGS sequence"/>
</dbReference>
<feature type="domain" description="Protein kinase" evidence="9">
    <location>
        <begin position="8"/>
        <end position="268"/>
    </location>
</feature>
<evidence type="ECO:0000256" key="4">
    <source>
        <dbReference type="ARBA" id="ARBA00022741"/>
    </source>
</evidence>
<sequence>DNTTIDDFYLLKVIGKGSYGKVMLARHKNSGKVYAIKVITKKSLQRRPGDIARIMAERNVLARNISHPFLVGLQYAFQTTQKLYFCIDYVNGGELFFHLQRDQRFDERRAQFYVAEITLALEYLHNLNIVYRDLKPENCLLDSKGHIRIVDFGLAKDVSRAADAKTSTFCGTPEYLAPEVLRQEAYGKSVDWYCLGAVLYEMLVGAPPFYSRDSKDMFHGILHGSLEFPDHVSPVARDLIVRLTSRNPLTRLGSGVRGSYHVKAHRFFEGINWKRLYTKEITPPYNPDVAGIFDLKHIDPAFSNEPIPQSLLDEGTISLALREE</sequence>
<dbReference type="GO" id="GO:0005524">
    <property type="term" value="F:ATP binding"/>
    <property type="evidence" value="ECO:0007669"/>
    <property type="project" value="UniProtKB-UniRule"/>
</dbReference>
<keyword evidence="5 11" id="KW-0418">Kinase</keyword>
<dbReference type="PROSITE" id="PS51285">
    <property type="entry name" value="AGC_KINASE_CTER"/>
    <property type="match status" value="1"/>
</dbReference>
<evidence type="ECO:0000256" key="1">
    <source>
        <dbReference type="ARBA" id="ARBA00022527"/>
    </source>
</evidence>
<evidence type="ECO:0000259" key="9">
    <source>
        <dbReference type="PROSITE" id="PS50011"/>
    </source>
</evidence>
<evidence type="ECO:0000256" key="8">
    <source>
        <dbReference type="RuleBase" id="RU000304"/>
    </source>
</evidence>
<dbReference type="GO" id="GO:0004674">
    <property type="term" value="F:protein serine/threonine kinase activity"/>
    <property type="evidence" value="ECO:0007669"/>
    <property type="project" value="UniProtKB-KW"/>
</dbReference>
<dbReference type="Pfam" id="PF00069">
    <property type="entry name" value="Pkinase"/>
    <property type="match status" value="1"/>
</dbReference>
<evidence type="ECO:0000259" key="10">
    <source>
        <dbReference type="PROSITE" id="PS51285"/>
    </source>
</evidence>
<evidence type="ECO:0000256" key="7">
    <source>
        <dbReference type="PROSITE-ProRule" id="PRU10141"/>
    </source>
</evidence>
<name>A0A4Q0A0M8_9FUNG</name>
<protein>
    <submittedName>
        <fullName evidence="11">Serine/threonine-protein kinase Sgk2</fullName>
    </submittedName>
</protein>
<evidence type="ECO:0000256" key="3">
    <source>
        <dbReference type="ARBA" id="ARBA00022679"/>
    </source>
</evidence>
<dbReference type="InterPro" id="IPR000719">
    <property type="entry name" value="Prot_kinase_dom"/>
</dbReference>
<keyword evidence="1 8" id="KW-0723">Serine/threonine-protein kinase</keyword>
<dbReference type="Gene3D" id="1.10.510.10">
    <property type="entry name" value="Transferase(Phosphotransferase) domain 1"/>
    <property type="match status" value="1"/>
</dbReference>
<reference evidence="12" key="1">
    <citation type="journal article" date="2018" name="Nat. Microbiol.">
        <title>Leveraging single-cell genomics to expand the fungal tree of life.</title>
        <authorList>
            <person name="Ahrendt S.R."/>
            <person name="Quandt C.A."/>
            <person name="Ciobanu D."/>
            <person name="Clum A."/>
            <person name="Salamov A."/>
            <person name="Andreopoulos B."/>
            <person name="Cheng J.F."/>
            <person name="Woyke T."/>
            <person name="Pelin A."/>
            <person name="Henrissat B."/>
            <person name="Reynolds N.K."/>
            <person name="Benny G.L."/>
            <person name="Smith M.E."/>
            <person name="James T.Y."/>
            <person name="Grigoriev I.V."/>
        </authorList>
    </citation>
    <scope>NUCLEOTIDE SEQUENCE [LARGE SCALE GENOMIC DNA]</scope>
    <source>
        <strain evidence="12">RSA 468</strain>
    </source>
</reference>
<evidence type="ECO:0000256" key="5">
    <source>
        <dbReference type="ARBA" id="ARBA00022777"/>
    </source>
</evidence>
<proteinExistence type="inferred from homology"/>
<dbReference type="SMART" id="SM00133">
    <property type="entry name" value="S_TK_X"/>
    <property type="match status" value="1"/>
</dbReference>
<feature type="binding site" evidence="7">
    <location>
        <position position="37"/>
    </location>
    <ligand>
        <name>ATP</name>
        <dbReference type="ChEBI" id="CHEBI:30616"/>
    </ligand>
</feature>
<keyword evidence="4 7" id="KW-0547">Nucleotide-binding</keyword>
<dbReference type="FunFam" id="1.10.510.10:FF:000008">
    <property type="entry name" value="Non-specific serine/threonine protein kinase"/>
    <property type="match status" value="1"/>
</dbReference>
<gene>
    <name evidence="11" type="ORF">BJ085DRAFT_7377</name>
</gene>
<dbReference type="PROSITE" id="PS00107">
    <property type="entry name" value="PROTEIN_KINASE_ATP"/>
    <property type="match status" value="1"/>
</dbReference>
<dbReference type="SUPFAM" id="SSF56112">
    <property type="entry name" value="Protein kinase-like (PK-like)"/>
    <property type="match status" value="1"/>
</dbReference>
<feature type="non-terminal residue" evidence="11">
    <location>
        <position position="324"/>
    </location>
</feature>
<dbReference type="STRING" id="215637.A0A4Q0A0M8"/>
<dbReference type="PROSITE" id="PS00108">
    <property type="entry name" value="PROTEIN_KINASE_ST"/>
    <property type="match status" value="1"/>
</dbReference>
<organism evidence="11 12">
    <name type="scientific">Dimargaris cristalligena</name>
    <dbReference type="NCBI Taxonomy" id="215637"/>
    <lineage>
        <taxon>Eukaryota</taxon>
        <taxon>Fungi</taxon>
        <taxon>Fungi incertae sedis</taxon>
        <taxon>Zoopagomycota</taxon>
        <taxon>Kickxellomycotina</taxon>
        <taxon>Dimargaritomycetes</taxon>
        <taxon>Dimargaritales</taxon>
        <taxon>Dimargaritaceae</taxon>
        <taxon>Dimargaris</taxon>
    </lineage>
</organism>
<dbReference type="PANTHER" id="PTHR24351">
    <property type="entry name" value="RIBOSOMAL PROTEIN S6 KINASE"/>
    <property type="match status" value="1"/>
</dbReference>
<keyword evidence="3" id="KW-0808">Transferase</keyword>
<accession>A0A4Q0A0M8</accession>
<keyword evidence="6 7" id="KW-0067">ATP-binding</keyword>
<evidence type="ECO:0000256" key="2">
    <source>
        <dbReference type="ARBA" id="ARBA00022553"/>
    </source>
</evidence>
<dbReference type="EMBL" id="ML002341">
    <property type="protein sequence ID" value="RKP38670.1"/>
    <property type="molecule type" value="Genomic_DNA"/>
</dbReference>
<dbReference type="PROSITE" id="PS50011">
    <property type="entry name" value="PROTEIN_KINASE_DOM"/>
    <property type="match status" value="1"/>
</dbReference>
<dbReference type="InterPro" id="IPR017441">
    <property type="entry name" value="Protein_kinase_ATP_BS"/>
</dbReference>
<dbReference type="SMART" id="SM00220">
    <property type="entry name" value="S_TKc"/>
    <property type="match status" value="1"/>
</dbReference>
<evidence type="ECO:0000313" key="12">
    <source>
        <dbReference type="Proteomes" id="UP000268162"/>
    </source>
</evidence>
<keyword evidence="12" id="KW-1185">Reference proteome</keyword>
<comment type="similarity">
    <text evidence="8">Belongs to the protein kinase superfamily.</text>
</comment>
<feature type="domain" description="AGC-kinase C-terminal" evidence="10">
    <location>
        <begin position="269"/>
        <end position="324"/>
    </location>
</feature>
<dbReference type="Gene3D" id="3.30.200.20">
    <property type="entry name" value="Phosphorylase Kinase, domain 1"/>
    <property type="match status" value="1"/>
</dbReference>
<dbReference type="AlphaFoldDB" id="A0A4Q0A0M8"/>
<dbReference type="InterPro" id="IPR008271">
    <property type="entry name" value="Ser/Thr_kinase_AS"/>
</dbReference>